<proteinExistence type="predicted"/>
<accession>A0AAD4ZEU2</accession>
<reference evidence="1 2" key="1">
    <citation type="journal article" date="2022" name="G3 (Bethesda)">
        <title>Whole-genome sequence and methylome profiling of the almond [Prunus dulcis (Mill.) D.A. Webb] cultivar 'Nonpareil'.</title>
        <authorList>
            <person name="D'Amico-Willman K.M."/>
            <person name="Ouma W.Z."/>
            <person name="Meulia T."/>
            <person name="Sideli G.M."/>
            <person name="Gradziel T.M."/>
            <person name="Fresnedo-Ramirez J."/>
        </authorList>
    </citation>
    <scope>NUCLEOTIDE SEQUENCE [LARGE SCALE GENOMIC DNA]</scope>
    <source>
        <strain evidence="1">Clone GOH B32 T37-40</strain>
    </source>
</reference>
<organism evidence="1 2">
    <name type="scientific">Prunus dulcis</name>
    <name type="common">Almond</name>
    <name type="synonym">Amygdalus dulcis</name>
    <dbReference type="NCBI Taxonomy" id="3755"/>
    <lineage>
        <taxon>Eukaryota</taxon>
        <taxon>Viridiplantae</taxon>
        <taxon>Streptophyta</taxon>
        <taxon>Embryophyta</taxon>
        <taxon>Tracheophyta</taxon>
        <taxon>Spermatophyta</taxon>
        <taxon>Magnoliopsida</taxon>
        <taxon>eudicotyledons</taxon>
        <taxon>Gunneridae</taxon>
        <taxon>Pentapetalae</taxon>
        <taxon>rosids</taxon>
        <taxon>fabids</taxon>
        <taxon>Rosales</taxon>
        <taxon>Rosaceae</taxon>
        <taxon>Amygdaloideae</taxon>
        <taxon>Amygdaleae</taxon>
        <taxon>Prunus</taxon>
    </lineage>
</organism>
<dbReference type="Proteomes" id="UP001054821">
    <property type="component" value="Chromosome 2"/>
</dbReference>
<name>A0AAD4ZEU2_PRUDU</name>
<dbReference type="EMBL" id="JAJFAZ020000002">
    <property type="protein sequence ID" value="KAI5342638.1"/>
    <property type="molecule type" value="Genomic_DNA"/>
</dbReference>
<gene>
    <name evidence="1" type="ORF">L3X38_010514</name>
</gene>
<sequence length="96" mass="10928">MCNEPNQKIVTTSILWDTQLPNLNHIHTMAGFILNEPELSSPNMPISYTKRERKDIRHLRASFLYCDSAKAFSRPSRSFSSQPILSLAITAEAKSY</sequence>
<dbReference type="AlphaFoldDB" id="A0AAD4ZEU2"/>
<evidence type="ECO:0000313" key="2">
    <source>
        <dbReference type="Proteomes" id="UP001054821"/>
    </source>
</evidence>
<keyword evidence="2" id="KW-1185">Reference proteome</keyword>
<comment type="caution">
    <text evidence="1">The sequence shown here is derived from an EMBL/GenBank/DDBJ whole genome shotgun (WGS) entry which is preliminary data.</text>
</comment>
<protein>
    <submittedName>
        <fullName evidence="1">Uncharacterized protein</fullName>
    </submittedName>
</protein>
<evidence type="ECO:0000313" key="1">
    <source>
        <dbReference type="EMBL" id="KAI5342638.1"/>
    </source>
</evidence>